<gene>
    <name evidence="1" type="ORF">APT65_00106</name>
</gene>
<evidence type="ECO:0000313" key="1">
    <source>
        <dbReference type="EMBL" id="UZV39709.1"/>
    </source>
</evidence>
<protein>
    <submittedName>
        <fullName evidence="1">Uncharacterized protein</fullName>
    </submittedName>
</protein>
<keyword evidence="2" id="KW-1185">Reference proteome</keyword>
<organism evidence="1 2">
    <name type="scientific">Aeromonas phage APT65</name>
    <dbReference type="NCBI Taxonomy" id="2982914"/>
    <lineage>
        <taxon>Viruses</taxon>
        <taxon>Duplodnaviria</taxon>
        <taxon>Heunggongvirae</taxon>
        <taxon>Uroviricota</taxon>
        <taxon>Caudoviricetes</taxon>
        <taxon>Aquaneticvirus</taxon>
        <taxon>Aquaneticvirus ApT65</taxon>
    </lineage>
</organism>
<dbReference type="EMBL" id="OP491958">
    <property type="protein sequence ID" value="UZV39709.1"/>
    <property type="molecule type" value="Genomic_DNA"/>
</dbReference>
<accession>A0A9E8K2D9</accession>
<sequence>MSLAEDFNMYYGNTYVGLPDRNGVVMPFWVTGISRGRDFNNNDYGEDAVKALKFSGIHFTDQGDEEKTVVYTKLVLEMPELGYFNYQGRNFFLTWRPTRSTKKGMCDRRIAGTNQLTSDFVKQIYKTVHAKPDSLSRQFLTENGKVRYKGYVVGNVENQLMTILKKFKYIVPYLKKVVGNDYVVEEEV</sequence>
<proteinExistence type="predicted"/>
<name>A0A9E8K2D9_9CAUD</name>
<evidence type="ECO:0000313" key="2">
    <source>
        <dbReference type="Proteomes" id="UP001163735"/>
    </source>
</evidence>
<reference evidence="1" key="1">
    <citation type="submission" date="2022-09" db="EMBL/GenBank/DDBJ databases">
        <authorList>
            <person name="Cebeci A."/>
            <person name="Ture M."/>
            <person name="Alemdag M."/>
            <person name="Altinok I."/>
        </authorList>
    </citation>
    <scope>NUCLEOTIDE SEQUENCE</scope>
</reference>
<dbReference type="Proteomes" id="UP001163735">
    <property type="component" value="Segment"/>
</dbReference>